<protein>
    <submittedName>
        <fullName evidence="1">SapC family protein</fullName>
    </submittedName>
</protein>
<dbReference type="RefSeq" id="WP_211856391.1">
    <property type="nucleotide sequence ID" value="NZ_JAAGBB010000063.1"/>
</dbReference>
<name>A0ABS5F7R8_9PROT</name>
<comment type="caution">
    <text evidence="1">The sequence shown here is derived from an EMBL/GenBank/DDBJ whole genome shotgun (WGS) entry which is preliminary data.</text>
</comment>
<evidence type="ECO:0000313" key="2">
    <source>
        <dbReference type="Proteomes" id="UP001196870"/>
    </source>
</evidence>
<dbReference type="Pfam" id="PF07277">
    <property type="entry name" value="SapC"/>
    <property type="match status" value="1"/>
</dbReference>
<accession>A0ABS5F7R8</accession>
<keyword evidence="2" id="KW-1185">Reference proteome</keyword>
<dbReference type="EMBL" id="JAAGBB010000063">
    <property type="protein sequence ID" value="MBR0668615.1"/>
    <property type="molecule type" value="Genomic_DNA"/>
</dbReference>
<dbReference type="Proteomes" id="UP001196870">
    <property type="component" value="Unassembled WGS sequence"/>
</dbReference>
<gene>
    <name evidence="1" type="ORF">GXW71_29960</name>
</gene>
<sequence>MSTTNPVPEAGPIPGIFRAVEAVEATRHATLGLDRGVGFGFASGINAIPLGLSEVVAASETPVVISAGDVPVPVAVLGVRAGENLLVEEQDGGWRPGFYVPAWMRCYPFILLPASDAPEKLVLALEKESPLLVDGGGEPLFEDGKPAEALQQALRFAAAMRATLQDSVAFGRALRDAGLLRQQEAQLDFRAGGKVRVDGFLTVDPAKLDAVPDATFLDWRKRGWIAPLYAMLHSTPRWGRLLDMAAERGTG</sequence>
<dbReference type="InterPro" id="IPR010836">
    <property type="entry name" value="SapC"/>
</dbReference>
<proteinExistence type="predicted"/>
<evidence type="ECO:0000313" key="1">
    <source>
        <dbReference type="EMBL" id="MBR0668615.1"/>
    </source>
</evidence>
<reference evidence="2" key="1">
    <citation type="journal article" date="2021" name="Syst. Appl. Microbiol.">
        <title>Roseomonas hellenica sp. nov., isolated from roots of wild-growing Alkanna tinctoria.</title>
        <authorList>
            <person name="Rat A."/>
            <person name="Naranjo H.D."/>
            <person name="Lebbe L."/>
            <person name="Cnockaert M."/>
            <person name="Krigas N."/>
            <person name="Grigoriadou K."/>
            <person name="Maloupa E."/>
            <person name="Willems A."/>
        </authorList>
    </citation>
    <scope>NUCLEOTIDE SEQUENCE [LARGE SCALE GENOMIC DNA]</scope>
    <source>
        <strain evidence="2">LMG 31523</strain>
    </source>
</reference>
<organism evidence="1 2">
    <name type="scientific">Plastoroseomonas hellenica</name>
    <dbReference type="NCBI Taxonomy" id="2687306"/>
    <lineage>
        <taxon>Bacteria</taxon>
        <taxon>Pseudomonadati</taxon>
        <taxon>Pseudomonadota</taxon>
        <taxon>Alphaproteobacteria</taxon>
        <taxon>Acetobacterales</taxon>
        <taxon>Acetobacteraceae</taxon>
        <taxon>Plastoroseomonas</taxon>
    </lineage>
</organism>